<feature type="transmembrane region" description="Helical" evidence="1">
    <location>
        <begin position="1684"/>
        <end position="1706"/>
    </location>
</feature>
<feature type="transmembrane region" description="Helical" evidence="1">
    <location>
        <begin position="1803"/>
        <end position="1828"/>
    </location>
</feature>
<dbReference type="InterPro" id="IPR017943">
    <property type="entry name" value="Bactericidal_perm-incr_a/b_dom"/>
</dbReference>
<keyword evidence="4" id="KW-1185">Reference proteome</keyword>
<accession>A0ABD3Q4X8</accession>
<feature type="transmembrane region" description="Helical" evidence="1">
    <location>
        <begin position="1718"/>
        <end position="1738"/>
    </location>
</feature>
<evidence type="ECO:0000313" key="4">
    <source>
        <dbReference type="Proteomes" id="UP001530400"/>
    </source>
</evidence>
<name>A0ABD3Q4X8_9STRA</name>
<dbReference type="Pfam" id="PF04403">
    <property type="entry name" value="PqiA"/>
    <property type="match status" value="1"/>
</dbReference>
<dbReference type="InterPro" id="IPR007498">
    <property type="entry name" value="PqiA-like"/>
</dbReference>
<keyword evidence="1" id="KW-1133">Transmembrane helix</keyword>
<dbReference type="PANTHER" id="PTHR34730">
    <property type="entry name" value="UNNAMED PRODUCT"/>
    <property type="match status" value="1"/>
</dbReference>
<proteinExistence type="predicted"/>
<dbReference type="EMBL" id="JALLPJ020000334">
    <property type="protein sequence ID" value="KAL3795097.1"/>
    <property type="molecule type" value="Genomic_DNA"/>
</dbReference>
<feature type="transmembrane region" description="Helical" evidence="1">
    <location>
        <begin position="1500"/>
        <end position="1525"/>
    </location>
</feature>
<keyword evidence="1" id="KW-0812">Transmembrane</keyword>
<keyword evidence="1" id="KW-0472">Membrane</keyword>
<comment type="caution">
    <text evidence="3">The sequence shown here is derived from an EMBL/GenBank/DDBJ whole genome shotgun (WGS) entry which is preliminary data.</text>
</comment>
<dbReference type="Proteomes" id="UP001530400">
    <property type="component" value="Unassembled WGS sequence"/>
</dbReference>
<evidence type="ECO:0000256" key="2">
    <source>
        <dbReference type="SAM" id="SignalP"/>
    </source>
</evidence>
<feature type="transmembrane region" description="Helical" evidence="1">
    <location>
        <begin position="1917"/>
        <end position="1941"/>
    </location>
</feature>
<dbReference type="SUPFAM" id="SSF55394">
    <property type="entry name" value="Bactericidal permeability-increasing protein, BPI"/>
    <property type="match status" value="1"/>
</dbReference>
<reference evidence="3 4" key="1">
    <citation type="submission" date="2024-10" db="EMBL/GenBank/DDBJ databases">
        <title>Updated reference genomes for cyclostephanoid diatoms.</title>
        <authorList>
            <person name="Roberts W.R."/>
            <person name="Alverson A.J."/>
        </authorList>
    </citation>
    <scope>NUCLEOTIDE SEQUENCE [LARGE SCALE GENOMIC DNA]</scope>
    <source>
        <strain evidence="3 4">AJA010-31</strain>
    </source>
</reference>
<organism evidence="3 4">
    <name type="scientific">Cyclotella atomus</name>
    <dbReference type="NCBI Taxonomy" id="382360"/>
    <lineage>
        <taxon>Eukaryota</taxon>
        <taxon>Sar</taxon>
        <taxon>Stramenopiles</taxon>
        <taxon>Ochrophyta</taxon>
        <taxon>Bacillariophyta</taxon>
        <taxon>Coscinodiscophyceae</taxon>
        <taxon>Thalassiosirophycidae</taxon>
        <taxon>Stephanodiscales</taxon>
        <taxon>Stephanodiscaceae</taxon>
        <taxon>Cyclotella</taxon>
    </lineage>
</organism>
<evidence type="ECO:0000256" key="1">
    <source>
        <dbReference type="SAM" id="Phobius"/>
    </source>
</evidence>
<feature type="transmembrane region" description="Helical" evidence="1">
    <location>
        <begin position="1884"/>
        <end position="1905"/>
    </location>
</feature>
<gene>
    <name evidence="3" type="ORF">ACHAWO_009260</name>
</gene>
<feature type="chain" id="PRO_5044835029" evidence="2">
    <location>
        <begin position="23"/>
        <end position="2125"/>
    </location>
</feature>
<feature type="transmembrane region" description="Helical" evidence="1">
    <location>
        <begin position="1988"/>
        <end position="2006"/>
    </location>
</feature>
<feature type="signal peptide" evidence="2">
    <location>
        <begin position="1"/>
        <end position="22"/>
    </location>
</feature>
<dbReference type="Gene3D" id="3.15.10.10">
    <property type="entry name" value="Bactericidal permeability-increasing protein, domain 1"/>
    <property type="match status" value="1"/>
</dbReference>
<evidence type="ECO:0000313" key="3">
    <source>
        <dbReference type="EMBL" id="KAL3795097.1"/>
    </source>
</evidence>
<keyword evidence="2" id="KW-0732">Signal</keyword>
<dbReference type="PANTHER" id="PTHR34730:SF1">
    <property type="entry name" value="PARAQUAT-INDUCIBLE PROTEIN A"/>
    <property type="match status" value="1"/>
</dbReference>
<feature type="transmembrane region" description="Helical" evidence="1">
    <location>
        <begin position="1639"/>
        <end position="1664"/>
    </location>
</feature>
<sequence length="2125" mass="234073">MLSTLLHFVVISICAIQSQSSAAELSTSPLHSKVHTNNNNLLVHLVNNHNRRNLQEAPFSTLNSLFDEITLILPDSSISSNGLDLTITSLTCSKIHVQDIQVGHTSLNDTTTRLAVNIIGLEITCNFRWEYKWTIFNGSGSGSAVLDAASWASINLDFISQDYTMYPPTDVDINDCGSDVQIGDLEFDGDGLGFIASIINAFEKMMRDMIEGEINMAVCQELKGLGDGALEDVLMKMSDRLDGYLVEDDSVMIVDPLLLESSMDIPRDENGTSLYLNFLELEEYAGDWINSAFDKLDSFLGGSGSDDDGAELGINSFIRESFLNDKGEFVANPSDFMESNVIFDSHDMLTETSMSIESIAIRGLDTFTELDLMNAIGNHTLKNSLRMKSLSLVVDMKAFMKASSKDDAVISAPNSDPIEEHFTVTVALNDIDIDFSFLLAMNTETLGNMQLGPLLDTETILQCIMGAAEHLSFTELSISVGDVVPPTLAGFLDSGIDKIVSKGAAALFDMYEPVLLKAMPNFFQLFVREKLNRFVKNSLQLMKVCENTRLGLSGLLDFRDLLMKPETASAHGGSGRSPYGNVVSWVWDLVQDQLFSADESGLLAMNDVLVRPLTKAQSGEEGLLSFNQTLVDLNKKYVNLDIWRAFADNLRLGISNLRMSGLDTFREPFHIIQPTNTSGHVLENHISLGMENKSLDVTFQFDIEVGGPNSPLATSNMMDLQISLPPVEILADLFAAVDESKFMNTPLKNVLNADCWLAMMMHDQASASQRASFAGLALQHFDAVFDGFTAHASCVSCSNKVLEDFDEIMAFLEDNEFFANVKSRGMTILVEILESKWMGGVLDSKIQSAALRCASESSNDVPTTQFDQVKIPFESSRQLVDGILYASMTVVQVIAVVLVQNHLDADMPVEVDIQLDVPKDANLIDLTNLTSIASWADVVFDEANNYLGSLKANDEGDEMLGIVALLQSFLLDDNGMLTIPIVDQGFESGGVALSVYNVTLIGLDSFTLFNVLNTTGPQSLGNKAKLQTLGVSVDMGLSVGGGNEFETITASLIMKDIDLDLSMLIALDQTILGDLKLGSIKDTSHIFQCILTAIHTIGISEFLMEIGDIENFSLTGFMTDATNDSIQQFTQAVFAEYKDLVLDAIPVFTSNTVRPLLHNIFHVLIEKAKGGQCPTPNASENQLIDFRDLFLSSARSVELLGSGNSPYGNLFRILFNFIEDMTSKTNDKGLSMMNDALVSRFADDGNMYWPGDVFSRDISISLNGLNADISLALSDVKIENLDTIASPVKVLQPVHGESNVLNNSAAIGVGAPLRVSFKLFVSGEGDSVQVTNEVELGLSLSTANILIELLTKMKEASFLNFPLRDITNLNCWLAAIVTPVMDQYGIRIGDKTVSLEKVVMVVAEAELDMHCISCSSPVLLEMSDFFQSPDGVKDATRVANMLLEYGSSLMMGDYVQNMIDKILNEASSKCPHSPTFQPDFNGLQYDDLEARVTTESSHGFLWAILSVVLVMTLFCGLVTIAVKYIKQRRHENWLRQLSQSQIMQLAEEEKHEVRKQKDINLRMKAMVFSDDCVPMVLRFGMPLVILGNIALFLSGHLSLGGTVNISGSFAGQYFDVQGFFEFSMVNSTIEMWEAGAHSLAILIVIFSGLWPYSKQLTILGIWFLPTSRLTSERRGQILHWLDVLGKWSMVDVFVLLMSIASFRISIESPSHLDFLPSNLFSLQMFVVPLWGLYANMLAQIISQISSHMIIYYHRKSVDLATAAQQIEWGIEPSQNDGDTNVLRNHQFKLDYEASTKYAAVRKVVSTILAATLFSFVIVVICGCSLSSFSIETVGLLGLAVESMNEFKDAIIQYSVFDLANMMMEQARYLNTPSNYLGLGTLSSLLVLTVFVVPIIQAITLLVEWFKPMDKTQRQRNFVINGVLAAWQYMEVYVLSVVIAAWQLGGVSEYMINAYCESLENMLNTLSFYGILKEEDAQCFRVNASVETATYLLVAASVVLSVVNHFVMSASAQRERDISTPPERRLHSDRFLAEKVTMSLDEDEDDHVQSTVASRFTDLYPFATATKESGFISSGLVLPAAVDPGSEQTSSTAFCPDEIETAQAFWDEPIDDTLPEQEGVENTVTL</sequence>
<protein>
    <submittedName>
        <fullName evidence="3">Uncharacterized protein</fullName>
    </submittedName>
</protein>